<sequence>MLSFTKQQVETTRPDGYWIEAFPFCVDGSSGPDLIAYGLGTADSDSKIQLYLNPYNGKQVTDTSYERKQIAKLSFPVACRHVSSHYRYGPSMNDIWPDGGRVSWFENEGDVGKENWTRRYIGQSPGMHRLKTGHFTTRDHIQVIAVPIVIKSGDLTSPAPVIIYTAPDNPKDLPADRGWNSAVAFKTFRLVHEVIVVPGLNNGLDQVLLAGREGVNLIRFDVASATWKSDNIGKGLPQSEGNPYWGSGTVGVAKVHDDSCGYIASGEAFHGNCVSVYVKPKTAPKDRIAGIRWTRYLLDDYGPLNDQHTGSIHHVICADIDGDGIDEFLVAFMGSEPPSWDKTGVWCYKPIDLESGKFAKFKLSDDSAGRIAVADFRQVGRKDFATISYSVPGYFESPDPSVNMYLNTPITAEKLNDEVVFRIPDPSTISIVDEVEFLDVASRKLSLVVLPKYGRFPVKKGDGVKVIAGRLLWEDQDGNIQQRTKATRPQQQVSTLVNSKDGFVSTEFEGAAFMLLKKSSTSGTPPYSDMAQVEAHNIFPAHFPSAVRSMKFPWVKVEDRPWANGGFKGLEFYNLVGFHVRLSSDSDDQVCHIQLWTAGKGVSAGFHNHADKSFAEIHTCIVNGTGKGGMNWATVPDADFDPANPDKTKYKGLVVPDMCEHGPLWRIDSDGLPLIRKNDTVDYPWHVDEAWIAGDGRGEQSFDVWIAFEFPSFVANVDVNPENVSLSPGIYHIIDSATSRPIAVEEGKTADNTPVVLNSPGKFDYATWQVSRIAGTSFYTFRNISSGSSATSSWPPVDKQKVVGSRSPAAMNLTSAWTVRLISTDTFSVGLIATDLGLSVNADQSRAILASIGGNGSRQWRFEAVPEKTY</sequence>
<proteinExistence type="predicted"/>
<dbReference type="InterPro" id="IPR054583">
    <property type="entry name" value="Beta-prop_AUDH"/>
</dbReference>
<dbReference type="InterPro" id="IPR040887">
    <property type="entry name" value="AUDH_Cupin"/>
</dbReference>
<dbReference type="Gene3D" id="2.60.120.990">
    <property type="match status" value="1"/>
</dbReference>
<feature type="domain" description="Aldos-2-ulose dehydratase/isomerase (AUDH) Cupin" evidence="1">
    <location>
        <begin position="409"/>
        <end position="711"/>
    </location>
</feature>
<dbReference type="Pfam" id="PF18637">
    <property type="entry name" value="AUDH_Cupin"/>
    <property type="match status" value="1"/>
</dbReference>
<dbReference type="SUPFAM" id="SSF50370">
    <property type="entry name" value="Ricin B-like lectins"/>
    <property type="match status" value="1"/>
</dbReference>
<dbReference type="Pfam" id="PF22301">
    <property type="entry name" value="AUDH_beta_propeller"/>
    <property type="match status" value="1"/>
</dbReference>
<dbReference type="Gene3D" id="2.80.10.50">
    <property type="match status" value="1"/>
</dbReference>
<reference evidence="3 4" key="1">
    <citation type="submission" date="2024-01" db="EMBL/GenBank/DDBJ databases">
        <title>A draft genome for a cacao thread blight-causing isolate of Paramarasmius palmivorus.</title>
        <authorList>
            <person name="Baruah I.K."/>
            <person name="Bukari Y."/>
            <person name="Amoako-Attah I."/>
            <person name="Meinhardt L.W."/>
            <person name="Bailey B.A."/>
            <person name="Cohen S.P."/>
        </authorList>
    </citation>
    <scope>NUCLEOTIDE SEQUENCE [LARGE SCALE GENOMIC DNA]</scope>
    <source>
        <strain evidence="3 4">GH-12</strain>
    </source>
</reference>
<evidence type="ECO:0000313" key="3">
    <source>
        <dbReference type="EMBL" id="KAK7040714.1"/>
    </source>
</evidence>
<comment type="caution">
    <text evidence="3">The sequence shown here is derived from an EMBL/GenBank/DDBJ whole genome shotgun (WGS) entry which is preliminary data.</text>
</comment>
<dbReference type="Proteomes" id="UP001383192">
    <property type="component" value="Unassembled WGS sequence"/>
</dbReference>
<evidence type="ECO:0000259" key="1">
    <source>
        <dbReference type="Pfam" id="PF18637"/>
    </source>
</evidence>
<dbReference type="InterPro" id="IPR035992">
    <property type="entry name" value="Ricin_B-like_lectins"/>
</dbReference>
<keyword evidence="4" id="KW-1185">Reference proteome</keyword>
<name>A0AAW0CR92_9AGAR</name>
<gene>
    <name evidence="3" type="ORF">VNI00_009620</name>
</gene>
<organism evidence="3 4">
    <name type="scientific">Paramarasmius palmivorus</name>
    <dbReference type="NCBI Taxonomy" id="297713"/>
    <lineage>
        <taxon>Eukaryota</taxon>
        <taxon>Fungi</taxon>
        <taxon>Dikarya</taxon>
        <taxon>Basidiomycota</taxon>
        <taxon>Agaricomycotina</taxon>
        <taxon>Agaricomycetes</taxon>
        <taxon>Agaricomycetidae</taxon>
        <taxon>Agaricales</taxon>
        <taxon>Marasmiineae</taxon>
        <taxon>Marasmiaceae</taxon>
        <taxon>Paramarasmius</taxon>
    </lineage>
</organism>
<dbReference type="EMBL" id="JAYKXP010000036">
    <property type="protein sequence ID" value="KAK7040714.1"/>
    <property type="molecule type" value="Genomic_DNA"/>
</dbReference>
<evidence type="ECO:0000313" key="4">
    <source>
        <dbReference type="Proteomes" id="UP001383192"/>
    </source>
</evidence>
<dbReference type="AlphaFoldDB" id="A0AAW0CR92"/>
<accession>A0AAW0CR92</accession>
<protein>
    <recommendedName>
        <fullName evidence="5">Aldos-2-ulose dehydratase/isomerase (AUDH) Cupin domain-containing protein</fullName>
    </recommendedName>
</protein>
<feature type="domain" description="Aldos-2-ulose dehydratase beta-propeller" evidence="2">
    <location>
        <begin position="99"/>
        <end position="279"/>
    </location>
</feature>
<evidence type="ECO:0000259" key="2">
    <source>
        <dbReference type="Pfam" id="PF22301"/>
    </source>
</evidence>
<evidence type="ECO:0008006" key="5">
    <source>
        <dbReference type="Google" id="ProtNLM"/>
    </source>
</evidence>